<organism evidence="2 3">
    <name type="scientific">Pseudomonas fragi</name>
    <dbReference type="NCBI Taxonomy" id="296"/>
    <lineage>
        <taxon>Bacteria</taxon>
        <taxon>Pseudomonadati</taxon>
        <taxon>Pseudomonadota</taxon>
        <taxon>Gammaproteobacteria</taxon>
        <taxon>Pseudomonadales</taxon>
        <taxon>Pseudomonadaceae</taxon>
        <taxon>Pseudomonas</taxon>
    </lineage>
</organism>
<evidence type="ECO:0000313" key="3">
    <source>
        <dbReference type="Proteomes" id="UP000330809"/>
    </source>
</evidence>
<keyword evidence="1" id="KW-0175">Coiled coil</keyword>
<dbReference type="PROSITE" id="PS51257">
    <property type="entry name" value="PROKAR_LIPOPROTEIN"/>
    <property type="match status" value="1"/>
</dbReference>
<dbReference type="AlphaFoldDB" id="A0A449IMM9"/>
<dbReference type="Proteomes" id="UP000330809">
    <property type="component" value="Unassembled WGS sequence"/>
</dbReference>
<proteinExistence type="predicted"/>
<evidence type="ECO:0000256" key="1">
    <source>
        <dbReference type="SAM" id="Coils"/>
    </source>
</evidence>
<dbReference type="EMBL" id="CAACYJ010000039">
    <property type="protein sequence ID" value="VFB20691.1"/>
    <property type="molecule type" value="Genomic_DNA"/>
</dbReference>
<accession>A0A449IMM9</accession>
<sequence>MHKFFYIAIMVSSSLAITGCSTTFDPARGSKKTLNFLAVEPIKCNQLGKDKYAGCIDEEEKPGRECLKFRLGGGYSFSDLDASCVATKYPECYNSSTNKVSQKCIENIADLKDKQRRELEKKKRLDEESAKMEREARVVEAQKIRAEYDKSPEGIAKQKARAAGKKDLTNACNHFLSDLSRKIAFKAPRLLNAVNAMPNVVMCTYQVTAPGVYVDIPTVITITGNTQNYVYEYRSY</sequence>
<reference evidence="2 3" key="1">
    <citation type="submission" date="2019-02" db="EMBL/GenBank/DDBJ databases">
        <authorList>
            <consortium name="Pathogen Informatics"/>
        </authorList>
    </citation>
    <scope>NUCLEOTIDE SEQUENCE [LARGE SCALE GENOMIC DNA]</scope>
    <source>
        <strain evidence="2 3">3012STDY7103891</strain>
    </source>
</reference>
<evidence type="ECO:0000313" key="2">
    <source>
        <dbReference type="EMBL" id="VFB20691.1"/>
    </source>
</evidence>
<gene>
    <name evidence="2" type="ORF">NCTC10754_03319</name>
</gene>
<protein>
    <recommendedName>
        <fullName evidence="4">Lipoprotein</fullName>
    </recommendedName>
</protein>
<name>A0A449IMM9_PSEFR</name>
<evidence type="ECO:0008006" key="4">
    <source>
        <dbReference type="Google" id="ProtNLM"/>
    </source>
</evidence>
<dbReference type="RefSeq" id="WP_095003388.1">
    <property type="nucleotide sequence ID" value="NZ_CAACYJ010000039.1"/>
</dbReference>
<feature type="coiled-coil region" evidence="1">
    <location>
        <begin position="105"/>
        <end position="142"/>
    </location>
</feature>